<dbReference type="SMART" id="SM00507">
    <property type="entry name" value="HNHc"/>
    <property type="match status" value="1"/>
</dbReference>
<dbReference type="GO" id="GO:0004519">
    <property type="term" value="F:endonuclease activity"/>
    <property type="evidence" value="ECO:0007669"/>
    <property type="project" value="UniProtKB-KW"/>
</dbReference>
<keyword evidence="4" id="KW-1185">Reference proteome</keyword>
<evidence type="ECO:0000256" key="1">
    <source>
        <dbReference type="ARBA" id="ARBA00023450"/>
    </source>
</evidence>
<keyword evidence="3" id="KW-0540">Nuclease</keyword>
<evidence type="ECO:0000313" key="4">
    <source>
        <dbReference type="Proteomes" id="UP001500596"/>
    </source>
</evidence>
<dbReference type="InterPro" id="IPR003870">
    <property type="entry name" value="DUF222"/>
</dbReference>
<reference evidence="3 4" key="1">
    <citation type="journal article" date="2019" name="Int. J. Syst. Evol. Microbiol.">
        <title>The Global Catalogue of Microorganisms (GCM) 10K type strain sequencing project: providing services to taxonomists for standard genome sequencing and annotation.</title>
        <authorList>
            <consortium name="The Broad Institute Genomics Platform"/>
            <consortium name="The Broad Institute Genome Sequencing Center for Infectious Disease"/>
            <person name="Wu L."/>
            <person name="Ma J."/>
        </authorList>
    </citation>
    <scope>NUCLEOTIDE SEQUENCE [LARGE SCALE GENOMIC DNA]</scope>
    <source>
        <strain evidence="3 4">JCM 15575</strain>
    </source>
</reference>
<comment type="similarity">
    <text evidence="1">Belongs to the Rv1128c/1148c/1588c/1702c/1945/3466 family.</text>
</comment>
<dbReference type="Pfam" id="PF02720">
    <property type="entry name" value="DUF222"/>
    <property type="match status" value="1"/>
</dbReference>
<accession>A0ABN2HC61</accession>
<dbReference type="Gene3D" id="1.10.30.50">
    <property type="match status" value="1"/>
</dbReference>
<protein>
    <submittedName>
        <fullName evidence="3">HNH endonuclease signature motif containing protein</fullName>
    </submittedName>
</protein>
<dbReference type="InterPro" id="IPR002711">
    <property type="entry name" value="HNH"/>
</dbReference>
<dbReference type="CDD" id="cd00085">
    <property type="entry name" value="HNHc"/>
    <property type="match status" value="1"/>
</dbReference>
<evidence type="ECO:0000313" key="3">
    <source>
        <dbReference type="EMBL" id="GAA1685104.1"/>
    </source>
</evidence>
<sequence>MRAVWSGPDAASLSDSDLVAVNERYCRMQRMLDADRAQLAAEIARRSRPELGPGSLAKTQGFRNPTALIAATAGTSTGDAARLVKVGEATAPRQLLSGEKAPARHPHVAAALQEAGLTAQAAGAIIGILDRVALRAGHEAIEVAEKTLAEQAPGLSMDQLHRLLVHADAWLDPDGVAPREDEKRGLEQLIMREVDGMFEITGRLTPEHGAPVKVAIEALVSAEMRATRDDPRDGTADSDAPRRSVVQMHADALVRLCEHALGCSQTDLPLQGAAVIVRIDHDNLINGTGYATIDGITAPVSVATARRMAAAGEIISCVLDGTGQILDWGRTRRLFSRNQRLALLERDGGCAMCGVPPGHVKVHHIRWWARDAGPTDLANGVCLCESCHHRIHDNGWEIRIDGIGISAKVWFIPPPHVDPARTPRLGGRAKYDYAA</sequence>
<dbReference type="Pfam" id="PF01844">
    <property type="entry name" value="HNH"/>
    <property type="match status" value="1"/>
</dbReference>
<name>A0ABN2HC61_9MICO</name>
<evidence type="ECO:0000259" key="2">
    <source>
        <dbReference type="SMART" id="SM00507"/>
    </source>
</evidence>
<comment type="caution">
    <text evidence="3">The sequence shown here is derived from an EMBL/GenBank/DDBJ whole genome shotgun (WGS) entry which is preliminary data.</text>
</comment>
<keyword evidence="3" id="KW-0255">Endonuclease</keyword>
<proteinExistence type="inferred from homology"/>
<feature type="domain" description="HNH nuclease" evidence="2">
    <location>
        <begin position="338"/>
        <end position="389"/>
    </location>
</feature>
<dbReference type="EMBL" id="BAAAPK010000002">
    <property type="protein sequence ID" value="GAA1685104.1"/>
    <property type="molecule type" value="Genomic_DNA"/>
</dbReference>
<keyword evidence="3" id="KW-0378">Hydrolase</keyword>
<dbReference type="InterPro" id="IPR003615">
    <property type="entry name" value="HNH_nuc"/>
</dbReference>
<organism evidence="3 4">
    <name type="scientific">Microbacterium lacus</name>
    <dbReference type="NCBI Taxonomy" id="415217"/>
    <lineage>
        <taxon>Bacteria</taxon>
        <taxon>Bacillati</taxon>
        <taxon>Actinomycetota</taxon>
        <taxon>Actinomycetes</taxon>
        <taxon>Micrococcales</taxon>
        <taxon>Microbacteriaceae</taxon>
        <taxon>Microbacterium</taxon>
    </lineage>
</organism>
<gene>
    <name evidence="3" type="ORF">GCM10009807_31130</name>
</gene>
<dbReference type="Proteomes" id="UP001500596">
    <property type="component" value="Unassembled WGS sequence"/>
</dbReference>